<dbReference type="PANTHER" id="PTHR39639">
    <property type="entry name" value="CHROMOSOME 16, WHOLE GENOME SHOTGUN SEQUENCE"/>
    <property type="match status" value="1"/>
</dbReference>
<dbReference type="EMBL" id="CP077062">
    <property type="protein sequence ID" value="QWZ07817.1"/>
    <property type="molecule type" value="Genomic_DNA"/>
</dbReference>
<evidence type="ECO:0000259" key="1">
    <source>
        <dbReference type="Pfam" id="PF03235"/>
    </source>
</evidence>
<keyword evidence="3" id="KW-1185">Reference proteome</keyword>
<dbReference type="KEGG" id="nps:KRR39_20895"/>
<name>A0A975SXM5_9ACTN</name>
<dbReference type="Proteomes" id="UP000683575">
    <property type="component" value="Chromosome"/>
</dbReference>
<dbReference type="InterPro" id="IPR004919">
    <property type="entry name" value="GmrSD_N"/>
</dbReference>
<feature type="domain" description="GmrSD restriction endonucleases N-terminal" evidence="1">
    <location>
        <begin position="28"/>
        <end position="179"/>
    </location>
</feature>
<dbReference type="PANTHER" id="PTHR39639:SF1">
    <property type="entry name" value="DUF262 DOMAIN-CONTAINING PROTEIN"/>
    <property type="match status" value="1"/>
</dbReference>
<evidence type="ECO:0000313" key="3">
    <source>
        <dbReference type="Proteomes" id="UP000683575"/>
    </source>
</evidence>
<gene>
    <name evidence="2" type="ORF">KRR39_20895</name>
</gene>
<reference evidence="2" key="1">
    <citation type="submission" date="2021-06" db="EMBL/GenBank/DDBJ databases">
        <title>Complete genome sequence of Nocardioides sp. G188.</title>
        <authorList>
            <person name="Im W.-T."/>
        </authorList>
    </citation>
    <scope>NUCLEOTIDE SEQUENCE</scope>
    <source>
        <strain evidence="2">G188</strain>
    </source>
</reference>
<dbReference type="AlphaFoldDB" id="A0A975SXM5"/>
<dbReference type="Pfam" id="PF03235">
    <property type="entry name" value="GmrSD_N"/>
    <property type="match status" value="1"/>
</dbReference>
<organism evidence="2 3">
    <name type="scientific">Nocardioides panacis</name>
    <dbReference type="NCBI Taxonomy" id="2849501"/>
    <lineage>
        <taxon>Bacteria</taxon>
        <taxon>Bacillati</taxon>
        <taxon>Actinomycetota</taxon>
        <taxon>Actinomycetes</taxon>
        <taxon>Propionibacteriales</taxon>
        <taxon>Nocardioidaceae</taxon>
        <taxon>Nocardioides</taxon>
    </lineage>
</organism>
<accession>A0A975SXM5</accession>
<sequence length="365" mass="41620">MSLEAEIDRNRQSIRSDGYAMSIGEVLNLYRDEEIRIRPEFQRLFRWPIEMQARLIESILLDIPLPTIFVAQAEDGVWEVVDGLQRLSTILLFMGELRDEVSKEHMPPSTLVKTKYLPALEGMLYTELPQSIKLQLKRARLDFRILLRESDDAVKYELFDRLNSGGMATSPQEVRTALVIMRDPTFHLWLQDLRNLESLQNTVAITDRQLAEQYDLELLVRFLVYRESAPEALSSFADIDSFLTERLLEIASDDTFDRDGNDSIVRTVFDVIWSLGPEAFRKFDAVKGKTVGAFSVSAYEAVTSGVATNLDSWIKVPEAQREALLRERVQALWSDSEFLRHSGAGIRATTRAPKMPAVGARIFSV</sequence>
<dbReference type="RefSeq" id="WP_216939327.1">
    <property type="nucleotide sequence ID" value="NZ_CP077062.1"/>
</dbReference>
<evidence type="ECO:0000313" key="2">
    <source>
        <dbReference type="EMBL" id="QWZ07817.1"/>
    </source>
</evidence>
<proteinExistence type="predicted"/>
<protein>
    <submittedName>
        <fullName evidence="2">DUF262 domain-containing protein</fullName>
    </submittedName>
</protein>